<organism evidence="6 7">
    <name type="scientific">Hibiscus syriacus</name>
    <name type="common">Rose of Sharon</name>
    <dbReference type="NCBI Taxonomy" id="106335"/>
    <lineage>
        <taxon>Eukaryota</taxon>
        <taxon>Viridiplantae</taxon>
        <taxon>Streptophyta</taxon>
        <taxon>Embryophyta</taxon>
        <taxon>Tracheophyta</taxon>
        <taxon>Spermatophyta</taxon>
        <taxon>Magnoliopsida</taxon>
        <taxon>eudicotyledons</taxon>
        <taxon>Gunneridae</taxon>
        <taxon>Pentapetalae</taxon>
        <taxon>rosids</taxon>
        <taxon>malvids</taxon>
        <taxon>Malvales</taxon>
        <taxon>Malvaceae</taxon>
        <taxon>Malvoideae</taxon>
        <taxon>Hibiscus</taxon>
    </lineage>
</organism>
<dbReference type="FunFam" id="1.10.510.10:FF:000835">
    <property type="entry name" value="Serine/threonine-protein kinase BLUS1"/>
    <property type="match status" value="1"/>
</dbReference>
<dbReference type="SUPFAM" id="SSF56112">
    <property type="entry name" value="Protein kinase-like (PK-like)"/>
    <property type="match status" value="1"/>
</dbReference>
<accession>A0A6A2X0T7</accession>
<dbReference type="EMBL" id="VEPZ02001560">
    <property type="protein sequence ID" value="KAE8667971.1"/>
    <property type="molecule type" value="Genomic_DNA"/>
</dbReference>
<dbReference type="PROSITE" id="PS00107">
    <property type="entry name" value="PROTEIN_KINASE_ATP"/>
    <property type="match status" value="1"/>
</dbReference>
<dbReference type="AlphaFoldDB" id="A0A6A2X0T7"/>
<dbReference type="GO" id="GO:0005524">
    <property type="term" value="F:ATP binding"/>
    <property type="evidence" value="ECO:0007669"/>
    <property type="project" value="UniProtKB-UniRule"/>
</dbReference>
<reference evidence="6" key="1">
    <citation type="submission" date="2019-09" db="EMBL/GenBank/DDBJ databases">
        <title>Draft genome information of white flower Hibiscus syriacus.</title>
        <authorList>
            <person name="Kim Y.-M."/>
        </authorList>
    </citation>
    <scope>NUCLEOTIDE SEQUENCE [LARGE SCALE GENOMIC DNA]</scope>
    <source>
        <strain evidence="6">YM2019G1</strain>
    </source>
</reference>
<name>A0A6A2X0T7_HIBSY</name>
<gene>
    <name evidence="6" type="ORF">F3Y22_tig00112350pilonHSYRG00006</name>
</gene>
<comment type="similarity">
    <text evidence="1">Belongs to the protein kinase superfamily. STE Ser/Thr protein kinase family. STE20 subfamily.</text>
</comment>
<evidence type="ECO:0000313" key="7">
    <source>
        <dbReference type="Proteomes" id="UP000436088"/>
    </source>
</evidence>
<protein>
    <submittedName>
        <fullName evidence="6">Serine/threonine-protein kinase BLUS1</fullName>
    </submittedName>
</protein>
<dbReference type="InterPro" id="IPR017441">
    <property type="entry name" value="Protein_kinase_ATP_BS"/>
</dbReference>
<feature type="coiled-coil region" evidence="3">
    <location>
        <begin position="462"/>
        <end position="499"/>
    </location>
</feature>
<dbReference type="InterPro" id="IPR000719">
    <property type="entry name" value="Prot_kinase_dom"/>
</dbReference>
<keyword evidence="6" id="KW-0808">Transferase</keyword>
<comment type="caution">
    <text evidence="6">The sequence shown here is derived from an EMBL/GenBank/DDBJ whole genome shotgun (WGS) entry which is preliminary data.</text>
</comment>
<dbReference type="Proteomes" id="UP000436088">
    <property type="component" value="Unassembled WGS sequence"/>
</dbReference>
<dbReference type="PROSITE" id="PS50011">
    <property type="entry name" value="PROTEIN_KINASE_DOM"/>
    <property type="match status" value="1"/>
</dbReference>
<feature type="compositionally biased region" description="Low complexity" evidence="4">
    <location>
        <begin position="395"/>
        <end position="404"/>
    </location>
</feature>
<evidence type="ECO:0000259" key="5">
    <source>
        <dbReference type="PROSITE" id="PS50011"/>
    </source>
</evidence>
<dbReference type="Gene3D" id="1.10.510.10">
    <property type="entry name" value="Transferase(Phosphotransferase) domain 1"/>
    <property type="match status" value="1"/>
</dbReference>
<dbReference type="InterPro" id="IPR047173">
    <property type="entry name" value="STRAD_A/B-like"/>
</dbReference>
<dbReference type="OrthoDB" id="248923at2759"/>
<dbReference type="InterPro" id="IPR011009">
    <property type="entry name" value="Kinase-like_dom_sf"/>
</dbReference>
<dbReference type="GO" id="GO:0004672">
    <property type="term" value="F:protein kinase activity"/>
    <property type="evidence" value="ECO:0007669"/>
    <property type="project" value="InterPro"/>
</dbReference>
<feature type="compositionally biased region" description="Polar residues" evidence="4">
    <location>
        <begin position="405"/>
        <end position="425"/>
    </location>
</feature>
<proteinExistence type="inferred from homology"/>
<feature type="binding site" evidence="2">
    <location>
        <position position="52"/>
    </location>
    <ligand>
        <name>ATP</name>
        <dbReference type="ChEBI" id="CHEBI:30616"/>
    </ligand>
</feature>
<evidence type="ECO:0000256" key="1">
    <source>
        <dbReference type="ARBA" id="ARBA00008874"/>
    </source>
</evidence>
<dbReference type="Pfam" id="PF00069">
    <property type="entry name" value="Pkinase"/>
    <property type="match status" value="1"/>
</dbReference>
<evidence type="ECO:0000256" key="2">
    <source>
        <dbReference type="PROSITE-ProRule" id="PRU10141"/>
    </source>
</evidence>
<evidence type="ECO:0000256" key="4">
    <source>
        <dbReference type="SAM" id="MobiDB-lite"/>
    </source>
</evidence>
<keyword evidence="3" id="KW-0175">Coiled coil</keyword>
<dbReference type="FunFam" id="3.30.200.20:FF:000099">
    <property type="entry name" value="Serine/threonine-protein kinase BLUS1"/>
    <property type="match status" value="1"/>
</dbReference>
<keyword evidence="2" id="KW-0547">Nucleotide-binding</keyword>
<dbReference type="SMART" id="SM00220">
    <property type="entry name" value="S_TKc"/>
    <property type="match status" value="1"/>
</dbReference>
<keyword evidence="6" id="KW-0418">Kinase</keyword>
<dbReference type="Gene3D" id="3.30.200.20">
    <property type="entry name" value="Phosphorylase Kinase, domain 1"/>
    <property type="match status" value="1"/>
</dbReference>
<evidence type="ECO:0000256" key="3">
    <source>
        <dbReference type="SAM" id="Coils"/>
    </source>
</evidence>
<sequence>MAYEQESHHHPKVQFPLDPDSYKIIDEIGVGVSAVVYKAECIPLNSTVVAIKAIDLDQFKVDFDKIRRETKTMSLLSHPNILNAHCSFTVGRRLWVVMPFMSGGSLQSIISSCFPDGLSEQCIAVVLKETLNALSYLHNQGHLHRDIKAGNILMDSNGCVKLADFGVSASIYESNSGYGSGSSTSSSSMMLSDMTGTPYWMAPEVIHSHTGYSYKADIWSFGITALELAHGRPPLSHLPPWKSLIMKITKRFRFSDYENSSDKHKKISKAFKDMVAACLDQDPSKRPSTDKLLRHPFFKSCKGNEFLVKHVLHGLPSVEERFRVSKIHNKANIDDDIEEESGSELVKHRRISGWNFNEDVFQLDPVFPGESSVDDSVVKQVRFGGETIISERVVSESSSLNLNSPEGQSSLVSTPPSEEQQQSDNTVNAETMVGGLMTLKKSLDDQRQKVTDLINLFGGEVINKEDQTMQLIEKLRLELEAERQKNFELEMELEFLKFQVSGASNTDDND</sequence>
<dbReference type="PANTHER" id="PTHR48014:SF7">
    <property type="entry name" value="SERINE_THREONINE-PROTEIN KINASE BLUS1"/>
    <property type="match status" value="1"/>
</dbReference>
<dbReference type="GO" id="GO:1902456">
    <property type="term" value="P:regulation of stomatal opening"/>
    <property type="evidence" value="ECO:0007669"/>
    <property type="project" value="TreeGrafter"/>
</dbReference>
<evidence type="ECO:0000313" key="6">
    <source>
        <dbReference type="EMBL" id="KAE8667971.1"/>
    </source>
</evidence>
<keyword evidence="7" id="KW-1185">Reference proteome</keyword>
<dbReference type="PANTHER" id="PTHR48014">
    <property type="entry name" value="SERINE/THREONINE-PROTEIN KINASE FRAY2"/>
    <property type="match status" value="1"/>
</dbReference>
<dbReference type="GO" id="GO:0043539">
    <property type="term" value="F:protein serine/threonine kinase activator activity"/>
    <property type="evidence" value="ECO:0007669"/>
    <property type="project" value="InterPro"/>
</dbReference>
<feature type="domain" description="Protein kinase" evidence="5">
    <location>
        <begin position="22"/>
        <end position="298"/>
    </location>
</feature>
<keyword evidence="2" id="KW-0067">ATP-binding</keyword>
<feature type="region of interest" description="Disordered" evidence="4">
    <location>
        <begin position="395"/>
        <end position="425"/>
    </location>
</feature>